<keyword evidence="3" id="KW-1185">Reference proteome</keyword>
<feature type="coiled-coil region" evidence="1">
    <location>
        <begin position="26"/>
        <end position="60"/>
    </location>
</feature>
<organism evidence="2 3">
    <name type="scientific">Seongchinamella sediminis</name>
    <dbReference type="NCBI Taxonomy" id="2283635"/>
    <lineage>
        <taxon>Bacteria</taxon>
        <taxon>Pseudomonadati</taxon>
        <taxon>Pseudomonadota</taxon>
        <taxon>Gammaproteobacteria</taxon>
        <taxon>Cellvibrionales</taxon>
        <taxon>Halieaceae</taxon>
        <taxon>Seongchinamella</taxon>
    </lineage>
</organism>
<keyword evidence="1" id="KW-0175">Coiled coil</keyword>
<accession>A0A3L7DU76</accession>
<dbReference type="EMBL" id="QRAN01000052">
    <property type="protein sequence ID" value="RLQ20150.1"/>
    <property type="molecule type" value="Genomic_DNA"/>
</dbReference>
<evidence type="ECO:0000313" key="2">
    <source>
        <dbReference type="EMBL" id="RLQ20150.1"/>
    </source>
</evidence>
<evidence type="ECO:0000313" key="3">
    <source>
        <dbReference type="Proteomes" id="UP000265509"/>
    </source>
</evidence>
<protein>
    <submittedName>
        <fullName evidence="2">Uncharacterized protein</fullName>
    </submittedName>
</protein>
<dbReference type="AlphaFoldDB" id="A0A3L7DU76"/>
<sequence>MQYVALGKKRVYQVLDESGIDSMDFHRVYRECFKEVEDRIAELQRELIELEGRLEESEKLVSSMNGDSDKSVK</sequence>
<comment type="caution">
    <text evidence="2">The sequence shown here is derived from an EMBL/GenBank/DDBJ whole genome shotgun (WGS) entry which is preliminary data.</text>
</comment>
<name>A0A3L7DU76_9GAMM</name>
<evidence type="ECO:0000256" key="1">
    <source>
        <dbReference type="SAM" id="Coils"/>
    </source>
</evidence>
<dbReference type="Proteomes" id="UP000265509">
    <property type="component" value="Unassembled WGS sequence"/>
</dbReference>
<proteinExistence type="predicted"/>
<reference evidence="2 3" key="1">
    <citation type="submission" date="2018-07" db="EMBL/GenBank/DDBJ databases">
        <title>Halioglobus sp. genome submission.</title>
        <authorList>
            <person name="Ye M.-Q."/>
            <person name="Du Z.-J."/>
        </authorList>
    </citation>
    <scope>NUCLEOTIDE SEQUENCE [LARGE SCALE GENOMIC DNA]</scope>
    <source>
        <strain evidence="2 3">U0301</strain>
    </source>
</reference>
<gene>
    <name evidence="2" type="ORF">DWB85_19230</name>
</gene>